<proteinExistence type="predicted"/>
<accession>A0A8T3DFT8</accession>
<evidence type="ECO:0000256" key="2">
    <source>
        <dbReference type="ARBA" id="ARBA00022692"/>
    </source>
</evidence>
<feature type="transmembrane region" description="Helical" evidence="6">
    <location>
        <begin position="12"/>
        <end position="34"/>
    </location>
</feature>
<evidence type="ECO:0000313" key="9">
    <source>
        <dbReference type="Proteomes" id="UP000829720"/>
    </source>
</evidence>
<organism evidence="8 9">
    <name type="scientific">Albula goreensis</name>
    <dbReference type="NCBI Taxonomy" id="1534307"/>
    <lineage>
        <taxon>Eukaryota</taxon>
        <taxon>Metazoa</taxon>
        <taxon>Chordata</taxon>
        <taxon>Craniata</taxon>
        <taxon>Vertebrata</taxon>
        <taxon>Euteleostomi</taxon>
        <taxon>Actinopterygii</taxon>
        <taxon>Neopterygii</taxon>
        <taxon>Teleostei</taxon>
        <taxon>Albuliformes</taxon>
        <taxon>Albulidae</taxon>
        <taxon>Albula</taxon>
    </lineage>
</organism>
<dbReference type="CDD" id="cd17317">
    <property type="entry name" value="MFS_SLC22"/>
    <property type="match status" value="1"/>
</dbReference>
<dbReference type="Pfam" id="PF07690">
    <property type="entry name" value="MFS_1"/>
    <property type="match status" value="1"/>
</dbReference>
<feature type="transmembrane region" description="Helical" evidence="6">
    <location>
        <begin position="198"/>
        <end position="217"/>
    </location>
</feature>
<feature type="transmembrane region" description="Helical" evidence="6">
    <location>
        <begin position="343"/>
        <end position="361"/>
    </location>
</feature>
<protein>
    <recommendedName>
        <fullName evidence="7">Major facilitator superfamily (MFS) profile domain-containing protein</fullName>
    </recommendedName>
</protein>
<feature type="domain" description="Major facilitator superfamily (MFS) profile" evidence="7">
    <location>
        <begin position="12"/>
        <end position="456"/>
    </location>
</feature>
<feature type="transmembrane region" description="Helical" evidence="6">
    <location>
        <begin position="88"/>
        <end position="105"/>
    </location>
</feature>
<keyword evidence="3 6" id="KW-1133">Transmembrane helix</keyword>
<dbReference type="InterPro" id="IPR020846">
    <property type="entry name" value="MFS_dom"/>
</dbReference>
<dbReference type="PANTHER" id="PTHR24064">
    <property type="entry name" value="SOLUTE CARRIER FAMILY 22 MEMBER"/>
    <property type="match status" value="1"/>
</dbReference>
<evidence type="ECO:0000256" key="6">
    <source>
        <dbReference type="SAM" id="Phobius"/>
    </source>
</evidence>
<comment type="caution">
    <text evidence="8">The sequence shown here is derived from an EMBL/GenBank/DDBJ whole genome shotgun (WGS) entry which is preliminary data.</text>
</comment>
<feature type="transmembrane region" description="Helical" evidence="6">
    <location>
        <begin position="138"/>
        <end position="160"/>
    </location>
</feature>
<dbReference type="GO" id="GO:0022857">
    <property type="term" value="F:transmembrane transporter activity"/>
    <property type="evidence" value="ECO:0007669"/>
    <property type="project" value="InterPro"/>
</dbReference>
<reference evidence="8" key="1">
    <citation type="submission" date="2021-01" db="EMBL/GenBank/DDBJ databases">
        <authorList>
            <person name="Zahm M."/>
            <person name="Roques C."/>
            <person name="Cabau C."/>
            <person name="Klopp C."/>
            <person name="Donnadieu C."/>
            <person name="Jouanno E."/>
            <person name="Lampietro C."/>
            <person name="Louis A."/>
            <person name="Herpin A."/>
            <person name="Echchiki A."/>
            <person name="Berthelot C."/>
            <person name="Parey E."/>
            <person name="Roest-Crollius H."/>
            <person name="Braasch I."/>
            <person name="Postlethwait J."/>
            <person name="Bobe J."/>
            <person name="Montfort J."/>
            <person name="Bouchez O."/>
            <person name="Begum T."/>
            <person name="Mejri S."/>
            <person name="Adams A."/>
            <person name="Chen W.-J."/>
            <person name="Guiguen Y."/>
        </authorList>
    </citation>
    <scope>NUCLEOTIDE SEQUENCE</scope>
    <source>
        <tissue evidence="8">Blood</tissue>
    </source>
</reference>
<dbReference type="SUPFAM" id="SSF103473">
    <property type="entry name" value="MFS general substrate transporter"/>
    <property type="match status" value="1"/>
</dbReference>
<feature type="transmembrane region" description="Helical" evidence="6">
    <location>
        <begin position="172"/>
        <end position="192"/>
    </location>
</feature>
<evidence type="ECO:0000259" key="7">
    <source>
        <dbReference type="PROSITE" id="PS50850"/>
    </source>
</evidence>
<keyword evidence="9" id="KW-1185">Reference proteome</keyword>
<gene>
    <name evidence="8" type="ORF">AGOR_G00101020</name>
</gene>
<evidence type="ECO:0000256" key="3">
    <source>
        <dbReference type="ARBA" id="ARBA00022989"/>
    </source>
</evidence>
<feature type="compositionally biased region" description="Polar residues" evidence="5">
    <location>
        <begin position="489"/>
        <end position="499"/>
    </location>
</feature>
<dbReference type="OrthoDB" id="5296287at2759"/>
<dbReference type="InterPro" id="IPR036259">
    <property type="entry name" value="MFS_trans_sf"/>
</dbReference>
<sequence length="511" mass="55901">MGPLQRSVYWKLCLLFYFTAFMFFLDVFTVNSAACVEPLQREDYNFTQNSSESTRSLQLLRDSSGDNDTETVNNEVCMEMELYAYGQTMYMSGLLVGSVIGGAISDRYGKRLLLVVSAALQALTALCSAFLPFASIHLAARCIAGITCSGINISSFSLGVEWSLPRYRTWPPALLSFSFSLGMMSLAAVAYLCPSWAPLHLILAIPQLVCLPLYLSLPESPRWLYLKGRVDVLEEYGNRSSQDKHTLEQLIHTMGNEAQRSSAKHSSQHQNCDLQHFKSPIIILRLSIMSYIGLASALTYYGICFNVGNFGVDVYLAQFFSGLSETPSLLMPFLLAHFGRRPFCILSLLTSGSACLLSLLISKFCNVPVLVMSLALVGKLCIQTTVCVSLLYGIELFPTVIRQKCVGLVNLWYRVGCILNAVVASHGGIPLVAMMCYGSGPILGTGLCLLLPETSGQPLPDTVPDCHAQQGQPISHCCLSLKQQHQHPSSRASQSSQLGPGSVPLCLTHEV</sequence>
<evidence type="ECO:0000256" key="5">
    <source>
        <dbReference type="SAM" id="MobiDB-lite"/>
    </source>
</evidence>
<feature type="transmembrane region" description="Helical" evidence="6">
    <location>
        <begin position="367"/>
        <end position="393"/>
    </location>
</feature>
<dbReference type="GO" id="GO:0016020">
    <property type="term" value="C:membrane"/>
    <property type="evidence" value="ECO:0007669"/>
    <property type="project" value="UniProtKB-SubCell"/>
</dbReference>
<dbReference type="Gene3D" id="1.20.1250.20">
    <property type="entry name" value="MFS general substrate transporter like domains"/>
    <property type="match status" value="1"/>
</dbReference>
<dbReference type="AlphaFoldDB" id="A0A8T3DFT8"/>
<dbReference type="InterPro" id="IPR011701">
    <property type="entry name" value="MFS"/>
</dbReference>
<feature type="transmembrane region" description="Helical" evidence="6">
    <location>
        <begin position="315"/>
        <end position="336"/>
    </location>
</feature>
<evidence type="ECO:0000256" key="1">
    <source>
        <dbReference type="ARBA" id="ARBA00004141"/>
    </source>
</evidence>
<feature type="transmembrane region" description="Helical" evidence="6">
    <location>
        <begin position="112"/>
        <end position="132"/>
    </location>
</feature>
<comment type="subcellular location">
    <subcellularLocation>
        <location evidence="1">Membrane</location>
        <topology evidence="1">Multi-pass membrane protein</topology>
    </subcellularLocation>
</comment>
<evidence type="ECO:0000256" key="4">
    <source>
        <dbReference type="ARBA" id="ARBA00023136"/>
    </source>
</evidence>
<feature type="region of interest" description="Disordered" evidence="5">
    <location>
        <begin position="489"/>
        <end position="511"/>
    </location>
</feature>
<name>A0A8T3DFT8_9TELE</name>
<feature type="transmembrane region" description="Helical" evidence="6">
    <location>
        <begin position="282"/>
        <end position="303"/>
    </location>
</feature>
<evidence type="ECO:0000313" key="8">
    <source>
        <dbReference type="EMBL" id="KAI1894960.1"/>
    </source>
</evidence>
<keyword evidence="2 6" id="KW-0812">Transmembrane</keyword>
<dbReference type="Proteomes" id="UP000829720">
    <property type="component" value="Unassembled WGS sequence"/>
</dbReference>
<dbReference type="PROSITE" id="PS50850">
    <property type="entry name" value="MFS"/>
    <property type="match status" value="1"/>
</dbReference>
<keyword evidence="4 6" id="KW-0472">Membrane</keyword>
<dbReference type="EMBL" id="JAERUA010000009">
    <property type="protein sequence ID" value="KAI1894960.1"/>
    <property type="molecule type" value="Genomic_DNA"/>
</dbReference>